<evidence type="ECO:0000259" key="2">
    <source>
        <dbReference type="Pfam" id="PF00849"/>
    </source>
</evidence>
<dbReference type="OrthoDB" id="9784108at2"/>
<dbReference type="Pfam" id="PF00849">
    <property type="entry name" value="PseudoU_synth_2"/>
    <property type="match status" value="1"/>
</dbReference>
<accession>A0A518G9U5</accession>
<dbReference type="GO" id="GO:0003723">
    <property type="term" value="F:RNA binding"/>
    <property type="evidence" value="ECO:0007669"/>
    <property type="project" value="InterPro"/>
</dbReference>
<dbReference type="KEGG" id="ahel:Q31a_36680"/>
<dbReference type="SUPFAM" id="SSF55120">
    <property type="entry name" value="Pseudouridine synthase"/>
    <property type="match status" value="1"/>
</dbReference>
<evidence type="ECO:0000313" key="3">
    <source>
        <dbReference type="EMBL" id="QDV25343.1"/>
    </source>
</evidence>
<feature type="domain" description="Pseudouridine synthase RsuA/RluA-like" evidence="2">
    <location>
        <begin position="22"/>
        <end position="181"/>
    </location>
</feature>
<protein>
    <submittedName>
        <fullName evidence="3">Ribosomal large subunit pseudouridine synthase A</fullName>
        <ecNumber evidence="3">5.4.99.28</ecNumber>
    </submittedName>
</protein>
<organism evidence="3 4">
    <name type="scientific">Aureliella helgolandensis</name>
    <dbReference type="NCBI Taxonomy" id="2527968"/>
    <lineage>
        <taxon>Bacteria</taxon>
        <taxon>Pseudomonadati</taxon>
        <taxon>Planctomycetota</taxon>
        <taxon>Planctomycetia</taxon>
        <taxon>Pirellulales</taxon>
        <taxon>Pirellulaceae</taxon>
        <taxon>Aureliella</taxon>
    </lineage>
</organism>
<dbReference type="InterPro" id="IPR020103">
    <property type="entry name" value="PsdUridine_synth_cat_dom_sf"/>
</dbReference>
<dbReference type="PANTHER" id="PTHR21600">
    <property type="entry name" value="MITOCHONDRIAL RNA PSEUDOURIDINE SYNTHASE"/>
    <property type="match status" value="1"/>
</dbReference>
<evidence type="ECO:0000313" key="4">
    <source>
        <dbReference type="Proteomes" id="UP000318017"/>
    </source>
</evidence>
<evidence type="ECO:0000256" key="1">
    <source>
        <dbReference type="ARBA" id="ARBA00010876"/>
    </source>
</evidence>
<reference evidence="3 4" key="1">
    <citation type="submission" date="2019-02" db="EMBL/GenBank/DDBJ databases">
        <title>Deep-cultivation of Planctomycetes and their phenomic and genomic characterization uncovers novel biology.</title>
        <authorList>
            <person name="Wiegand S."/>
            <person name="Jogler M."/>
            <person name="Boedeker C."/>
            <person name="Pinto D."/>
            <person name="Vollmers J."/>
            <person name="Rivas-Marin E."/>
            <person name="Kohn T."/>
            <person name="Peeters S.H."/>
            <person name="Heuer A."/>
            <person name="Rast P."/>
            <person name="Oberbeckmann S."/>
            <person name="Bunk B."/>
            <person name="Jeske O."/>
            <person name="Meyerdierks A."/>
            <person name="Storesund J.E."/>
            <person name="Kallscheuer N."/>
            <person name="Luecker S."/>
            <person name="Lage O.M."/>
            <person name="Pohl T."/>
            <person name="Merkel B.J."/>
            <person name="Hornburger P."/>
            <person name="Mueller R.-W."/>
            <person name="Bruemmer F."/>
            <person name="Labrenz M."/>
            <person name="Spormann A.M."/>
            <person name="Op den Camp H."/>
            <person name="Overmann J."/>
            <person name="Amann R."/>
            <person name="Jetten M.S.M."/>
            <person name="Mascher T."/>
            <person name="Medema M.H."/>
            <person name="Devos D.P."/>
            <person name="Kaster A.-K."/>
            <person name="Ovreas L."/>
            <person name="Rohde M."/>
            <person name="Galperin M.Y."/>
            <person name="Jogler C."/>
        </authorList>
    </citation>
    <scope>NUCLEOTIDE SEQUENCE [LARGE SCALE GENOMIC DNA]</scope>
    <source>
        <strain evidence="3 4">Q31a</strain>
    </source>
</reference>
<proteinExistence type="inferred from homology"/>
<dbReference type="PANTHER" id="PTHR21600:SF44">
    <property type="entry name" value="RIBOSOMAL LARGE SUBUNIT PSEUDOURIDINE SYNTHASE D"/>
    <property type="match status" value="1"/>
</dbReference>
<dbReference type="Gene3D" id="3.30.2350.10">
    <property type="entry name" value="Pseudouridine synthase"/>
    <property type="match status" value="1"/>
</dbReference>
<keyword evidence="3" id="KW-0413">Isomerase</keyword>
<keyword evidence="4" id="KW-1185">Reference proteome</keyword>
<dbReference type="EMBL" id="CP036298">
    <property type="protein sequence ID" value="QDV25343.1"/>
    <property type="molecule type" value="Genomic_DNA"/>
</dbReference>
<dbReference type="GO" id="GO:0160151">
    <property type="term" value="F:tRNA pseudouridine(32) synthase activity"/>
    <property type="evidence" value="ECO:0007669"/>
    <property type="project" value="UniProtKB-EC"/>
</dbReference>
<dbReference type="CDD" id="cd02869">
    <property type="entry name" value="PseudoU_synth_RluA_like"/>
    <property type="match status" value="1"/>
</dbReference>
<dbReference type="Proteomes" id="UP000318017">
    <property type="component" value="Chromosome"/>
</dbReference>
<name>A0A518G9U5_9BACT</name>
<sequence>MGSTPIKNTETPSPTVLYEDNHLLVINKPAGLATMGTEPQIPTAARWAADYLKRKYHKPGNVFVGIVSRVDRLASGVLPLARTSKCASRLSEQIRNREPSKRYLAYVDGKIASASDSKWTTLRHHVRKNESRQRMEVVQPSTRDAQLAELHYRCLARSPNGSLIEVDLITGRKHQIRLQFSELGHPIVGDAKYGSQRKFGPGIALHCWELRIAHPTRGETLTFSAKPQGPWQQLPRAVHEALPRSPTGDGS</sequence>
<dbReference type="EC" id="5.4.99.28" evidence="3"/>
<gene>
    <name evidence="3" type="primary">rluA_3</name>
    <name evidence="3" type="ORF">Q31a_36680</name>
</gene>
<dbReference type="InterPro" id="IPR050188">
    <property type="entry name" value="RluA_PseudoU_synthase"/>
</dbReference>
<comment type="similarity">
    <text evidence="1">Belongs to the pseudouridine synthase RluA family.</text>
</comment>
<dbReference type="GO" id="GO:0000455">
    <property type="term" value="P:enzyme-directed rRNA pseudouridine synthesis"/>
    <property type="evidence" value="ECO:0007669"/>
    <property type="project" value="TreeGrafter"/>
</dbReference>
<dbReference type="InterPro" id="IPR006145">
    <property type="entry name" value="PsdUridine_synth_RsuA/RluA"/>
</dbReference>
<dbReference type="AlphaFoldDB" id="A0A518G9U5"/>